<name>A0ABS5SYL8_9GAMM</name>
<reference evidence="1 2" key="1">
    <citation type="submission" date="2020-04" db="EMBL/GenBank/DDBJ databases">
        <title>Genome sequencing of Rosenbergiella species.</title>
        <authorList>
            <person name="Alvarez-Perez S."/>
            <person name="Lievens B."/>
        </authorList>
    </citation>
    <scope>NUCLEOTIDE SEQUENCE [LARGE SCALE GENOMIC DNA]</scope>
    <source>
        <strain evidence="1 2">S61</strain>
    </source>
</reference>
<protein>
    <submittedName>
        <fullName evidence="1">Uncharacterized protein</fullName>
    </submittedName>
</protein>
<evidence type="ECO:0000313" key="2">
    <source>
        <dbReference type="Proteomes" id="UP000790096"/>
    </source>
</evidence>
<dbReference type="Proteomes" id="UP000790096">
    <property type="component" value="Unassembled WGS sequence"/>
</dbReference>
<gene>
    <name evidence="1" type="ORF">HH682_12100</name>
</gene>
<comment type="caution">
    <text evidence="1">The sequence shown here is derived from an EMBL/GenBank/DDBJ whole genome shotgun (WGS) entry which is preliminary data.</text>
</comment>
<dbReference type="RefSeq" id="WP_214237798.1">
    <property type="nucleotide sequence ID" value="NZ_JABBFR010000017.1"/>
</dbReference>
<proteinExistence type="predicted"/>
<dbReference type="EMBL" id="JABBFR010000017">
    <property type="protein sequence ID" value="MBT0725144.1"/>
    <property type="molecule type" value="Genomic_DNA"/>
</dbReference>
<evidence type="ECO:0000313" key="1">
    <source>
        <dbReference type="EMBL" id="MBT0725144.1"/>
    </source>
</evidence>
<keyword evidence="2" id="KW-1185">Reference proteome</keyword>
<organism evidence="1 2">
    <name type="scientific">Rosenbergiella gaditana</name>
    <dbReference type="NCBI Taxonomy" id="2726987"/>
    <lineage>
        <taxon>Bacteria</taxon>
        <taxon>Pseudomonadati</taxon>
        <taxon>Pseudomonadota</taxon>
        <taxon>Gammaproteobacteria</taxon>
        <taxon>Enterobacterales</taxon>
        <taxon>Erwiniaceae</taxon>
        <taxon>Rosenbergiella</taxon>
    </lineage>
</organism>
<accession>A0ABS5SYL8</accession>
<sequence>MKVQVAHLYDGNQFMGYGLAVNGEVIDGQASIDISSNPEQIPTATVVFHLDAEMTENPVRVDLYKSKCQL</sequence>